<proteinExistence type="inferred from homology"/>
<protein>
    <submittedName>
        <fullName evidence="10">Protein RALF-like 30</fullName>
    </submittedName>
</protein>
<dbReference type="InterPro" id="IPR008801">
    <property type="entry name" value="RALF"/>
</dbReference>
<feature type="chain" id="PRO_5046607476" evidence="8">
    <location>
        <begin position="25"/>
        <end position="74"/>
    </location>
</feature>
<comment type="subcellular location">
    <subcellularLocation>
        <location evidence="1">Secreted</location>
    </subcellularLocation>
</comment>
<evidence type="ECO:0000256" key="4">
    <source>
        <dbReference type="ARBA" id="ARBA00022702"/>
    </source>
</evidence>
<feature type="region of interest" description="Disordered" evidence="7">
    <location>
        <begin position="42"/>
        <end position="74"/>
    </location>
</feature>
<evidence type="ECO:0000256" key="6">
    <source>
        <dbReference type="ARBA" id="ARBA00023157"/>
    </source>
</evidence>
<name>A0ABM1QRW4_CAMSA</name>
<dbReference type="GeneID" id="104732433"/>
<dbReference type="Proteomes" id="UP000694864">
    <property type="component" value="Chromosome 12"/>
</dbReference>
<keyword evidence="5 8" id="KW-0732">Signal</keyword>
<evidence type="ECO:0000256" key="3">
    <source>
        <dbReference type="ARBA" id="ARBA00022525"/>
    </source>
</evidence>
<sequence>MKACVICLMLISIFVMMEPRLAGGKYLDPGVLNPCLRPNPPAGCQSPGSVEKPKERANEHKAGCSKSTRCDRAT</sequence>
<evidence type="ECO:0000256" key="8">
    <source>
        <dbReference type="SAM" id="SignalP"/>
    </source>
</evidence>
<accession>A0ABM1QRW4</accession>
<keyword evidence="6" id="KW-1015">Disulfide bond</keyword>
<evidence type="ECO:0000256" key="1">
    <source>
        <dbReference type="ARBA" id="ARBA00004613"/>
    </source>
</evidence>
<reference evidence="10" key="2">
    <citation type="submission" date="2025-08" db="UniProtKB">
        <authorList>
            <consortium name="RefSeq"/>
        </authorList>
    </citation>
    <scope>IDENTIFICATION</scope>
    <source>
        <tissue evidence="10">Leaf</tissue>
    </source>
</reference>
<comment type="similarity">
    <text evidence="2">Belongs to the plant rapid alkalinization factor (RALF) family.</text>
</comment>
<keyword evidence="4" id="KW-0372">Hormone</keyword>
<evidence type="ECO:0000313" key="10">
    <source>
        <dbReference type="RefSeq" id="XP_019089502.1"/>
    </source>
</evidence>
<dbReference type="Pfam" id="PF05498">
    <property type="entry name" value="RALF"/>
    <property type="match status" value="1"/>
</dbReference>
<feature type="signal peptide" evidence="8">
    <location>
        <begin position="1"/>
        <end position="24"/>
    </location>
</feature>
<gene>
    <name evidence="10" type="primary">LOC104732433</name>
</gene>
<keyword evidence="9" id="KW-1185">Reference proteome</keyword>
<evidence type="ECO:0000256" key="7">
    <source>
        <dbReference type="SAM" id="MobiDB-lite"/>
    </source>
</evidence>
<evidence type="ECO:0000256" key="5">
    <source>
        <dbReference type="ARBA" id="ARBA00022729"/>
    </source>
</evidence>
<evidence type="ECO:0000313" key="9">
    <source>
        <dbReference type="Proteomes" id="UP000694864"/>
    </source>
</evidence>
<evidence type="ECO:0000256" key="2">
    <source>
        <dbReference type="ARBA" id="ARBA00009178"/>
    </source>
</evidence>
<feature type="compositionally biased region" description="Basic and acidic residues" evidence="7">
    <location>
        <begin position="51"/>
        <end position="74"/>
    </location>
</feature>
<organism evidence="9 10">
    <name type="scientific">Camelina sativa</name>
    <name type="common">False flax</name>
    <name type="synonym">Myagrum sativum</name>
    <dbReference type="NCBI Taxonomy" id="90675"/>
    <lineage>
        <taxon>Eukaryota</taxon>
        <taxon>Viridiplantae</taxon>
        <taxon>Streptophyta</taxon>
        <taxon>Embryophyta</taxon>
        <taxon>Tracheophyta</taxon>
        <taxon>Spermatophyta</taxon>
        <taxon>Magnoliopsida</taxon>
        <taxon>eudicotyledons</taxon>
        <taxon>Gunneridae</taxon>
        <taxon>Pentapetalae</taxon>
        <taxon>rosids</taxon>
        <taxon>malvids</taxon>
        <taxon>Brassicales</taxon>
        <taxon>Brassicaceae</taxon>
        <taxon>Camelineae</taxon>
        <taxon>Camelina</taxon>
    </lineage>
</organism>
<dbReference type="RefSeq" id="XP_019089502.1">
    <property type="nucleotide sequence ID" value="XM_019233957.1"/>
</dbReference>
<keyword evidence="3" id="KW-0964">Secreted</keyword>
<reference evidence="9" key="1">
    <citation type="journal article" date="2014" name="Nat. Commun.">
        <title>The emerging biofuel crop Camelina sativa retains a highly undifferentiated hexaploid genome structure.</title>
        <authorList>
            <person name="Kagale S."/>
            <person name="Koh C."/>
            <person name="Nixon J."/>
            <person name="Bollina V."/>
            <person name="Clarke W.E."/>
            <person name="Tuteja R."/>
            <person name="Spillane C."/>
            <person name="Robinson S.J."/>
            <person name="Links M.G."/>
            <person name="Clarke C."/>
            <person name="Higgins E.E."/>
            <person name="Huebert T."/>
            <person name="Sharpe A.G."/>
            <person name="Parkin I.A."/>
        </authorList>
    </citation>
    <scope>NUCLEOTIDE SEQUENCE [LARGE SCALE GENOMIC DNA]</scope>
    <source>
        <strain evidence="9">cv. DH55</strain>
    </source>
</reference>